<evidence type="ECO:0000313" key="4">
    <source>
        <dbReference type="Proteomes" id="UP001175000"/>
    </source>
</evidence>
<reference evidence="3" key="1">
    <citation type="submission" date="2023-06" db="EMBL/GenBank/DDBJ databases">
        <title>Genome-scale phylogeny and comparative genomics of the fungal order Sordariales.</title>
        <authorList>
            <consortium name="Lawrence Berkeley National Laboratory"/>
            <person name="Hensen N."/>
            <person name="Bonometti L."/>
            <person name="Westerberg I."/>
            <person name="Brannstrom I.O."/>
            <person name="Guillou S."/>
            <person name="Cros-Aarteil S."/>
            <person name="Calhoun S."/>
            <person name="Haridas S."/>
            <person name="Kuo A."/>
            <person name="Mondo S."/>
            <person name="Pangilinan J."/>
            <person name="Riley R."/>
            <person name="Labutti K."/>
            <person name="Andreopoulos B."/>
            <person name="Lipzen A."/>
            <person name="Chen C."/>
            <person name="Yanf M."/>
            <person name="Daum C."/>
            <person name="Ng V."/>
            <person name="Clum A."/>
            <person name="Steindorff A."/>
            <person name="Ohm R."/>
            <person name="Martin F."/>
            <person name="Silar P."/>
            <person name="Natvig D."/>
            <person name="Lalanne C."/>
            <person name="Gautier V."/>
            <person name="Ament-Velasquez S.L."/>
            <person name="Kruys A."/>
            <person name="Hutchinson M.I."/>
            <person name="Powell A.J."/>
            <person name="Barry K."/>
            <person name="Miller A.N."/>
            <person name="Grigoriev I.V."/>
            <person name="Debuchy R."/>
            <person name="Gladieux P."/>
            <person name="Thoren M.H."/>
            <person name="Johannesson H."/>
        </authorList>
    </citation>
    <scope>NUCLEOTIDE SEQUENCE</scope>
    <source>
        <strain evidence="3">CBS 606.72</strain>
    </source>
</reference>
<keyword evidence="4" id="KW-1185">Reference proteome</keyword>
<dbReference type="Proteomes" id="UP001175000">
    <property type="component" value="Unassembled WGS sequence"/>
</dbReference>
<evidence type="ECO:0000259" key="2">
    <source>
        <dbReference type="Pfam" id="PF18126"/>
    </source>
</evidence>
<dbReference type="Pfam" id="PF18126">
    <property type="entry name" value="Mitoc_mL59"/>
    <property type="match status" value="1"/>
</dbReference>
<feature type="region of interest" description="Disordered" evidence="1">
    <location>
        <begin position="33"/>
        <end position="66"/>
    </location>
</feature>
<dbReference type="AlphaFoldDB" id="A0AA40CBP2"/>
<name>A0AA40CBP2_9PEZI</name>
<dbReference type="InterPro" id="IPR040922">
    <property type="entry name" value="Ribosomal_mL59_dom"/>
</dbReference>
<gene>
    <name evidence="3" type="ORF">B0T14DRAFT_45420</name>
</gene>
<evidence type="ECO:0000256" key="1">
    <source>
        <dbReference type="SAM" id="MobiDB-lite"/>
    </source>
</evidence>
<feature type="compositionally biased region" description="Polar residues" evidence="1">
    <location>
        <begin position="41"/>
        <end position="58"/>
    </location>
</feature>
<comment type="caution">
    <text evidence="3">The sequence shown here is derived from an EMBL/GenBank/DDBJ whole genome shotgun (WGS) entry which is preliminary data.</text>
</comment>
<evidence type="ECO:0000313" key="3">
    <source>
        <dbReference type="EMBL" id="KAK0632841.1"/>
    </source>
</evidence>
<dbReference type="InterPro" id="IPR037507">
    <property type="entry name" value="Ribosomal_mL59"/>
</dbReference>
<feature type="domain" description="Large ribosomal subunit protein mL59" evidence="2">
    <location>
        <begin position="18"/>
        <end position="152"/>
    </location>
</feature>
<sequence>MATIAQKNIQLALALPARLRTFFARYPPASILPEGADPETSKTPYQQVAPNPFQSTKHPVTGKWHDPKYSLRRQAELVKLARKHHVEELLPFTVKGTEERLRKRVELGLRVKGTGVGQKVKGHKHERQLVAKMEKRRQAMLEMPDLIREWKKVGRRNWEKYPKNAS</sequence>
<dbReference type="PANTHER" id="PTHR28041">
    <property type="entry name" value="54S RIBOSOMAL PROTEIN L25, MITOCHONDRIAL"/>
    <property type="match status" value="1"/>
</dbReference>
<dbReference type="PANTHER" id="PTHR28041:SF1">
    <property type="entry name" value="LARGE RIBOSOMAL SUBUNIT PROTEIN ML59"/>
    <property type="match status" value="1"/>
</dbReference>
<protein>
    <recommendedName>
        <fullName evidence="2">Large ribosomal subunit protein mL59 domain-containing protein</fullName>
    </recommendedName>
</protein>
<accession>A0AA40CBP2</accession>
<dbReference type="EMBL" id="JAULSU010000001">
    <property type="protein sequence ID" value="KAK0632841.1"/>
    <property type="molecule type" value="Genomic_DNA"/>
</dbReference>
<dbReference type="GO" id="GO:0003735">
    <property type="term" value="F:structural constituent of ribosome"/>
    <property type="evidence" value="ECO:0007669"/>
    <property type="project" value="InterPro"/>
</dbReference>
<organism evidence="3 4">
    <name type="scientific">Immersiella caudata</name>
    <dbReference type="NCBI Taxonomy" id="314043"/>
    <lineage>
        <taxon>Eukaryota</taxon>
        <taxon>Fungi</taxon>
        <taxon>Dikarya</taxon>
        <taxon>Ascomycota</taxon>
        <taxon>Pezizomycotina</taxon>
        <taxon>Sordariomycetes</taxon>
        <taxon>Sordariomycetidae</taxon>
        <taxon>Sordariales</taxon>
        <taxon>Lasiosphaeriaceae</taxon>
        <taxon>Immersiella</taxon>
    </lineage>
</organism>
<proteinExistence type="predicted"/>
<dbReference type="GO" id="GO:0005762">
    <property type="term" value="C:mitochondrial large ribosomal subunit"/>
    <property type="evidence" value="ECO:0007669"/>
    <property type="project" value="InterPro"/>
</dbReference>